<keyword evidence="1" id="KW-0812">Transmembrane</keyword>
<keyword evidence="3" id="KW-1185">Reference proteome</keyword>
<evidence type="ECO:0000313" key="2">
    <source>
        <dbReference type="EMBL" id="NEU66216.1"/>
    </source>
</evidence>
<name>A0A6M0ID45_9BACT</name>
<dbReference type="AlphaFoldDB" id="A0A6M0ID45"/>
<dbReference type="RefSeq" id="WP_164035490.1">
    <property type="nucleotide sequence ID" value="NZ_JAAGNZ010000001.1"/>
</dbReference>
<organism evidence="2 3">
    <name type="scientific">Spirosoma agri</name>
    <dbReference type="NCBI Taxonomy" id="1987381"/>
    <lineage>
        <taxon>Bacteria</taxon>
        <taxon>Pseudomonadati</taxon>
        <taxon>Bacteroidota</taxon>
        <taxon>Cytophagia</taxon>
        <taxon>Cytophagales</taxon>
        <taxon>Cytophagaceae</taxon>
        <taxon>Spirosoma</taxon>
    </lineage>
</organism>
<proteinExistence type="predicted"/>
<dbReference type="EMBL" id="JAAGNZ010000001">
    <property type="protein sequence ID" value="NEU66216.1"/>
    <property type="molecule type" value="Genomic_DNA"/>
</dbReference>
<gene>
    <name evidence="2" type="ORF">GK091_04930</name>
</gene>
<keyword evidence="1" id="KW-0472">Membrane</keyword>
<feature type="transmembrane region" description="Helical" evidence="1">
    <location>
        <begin position="36"/>
        <end position="56"/>
    </location>
</feature>
<feature type="transmembrane region" description="Helical" evidence="1">
    <location>
        <begin position="9"/>
        <end position="30"/>
    </location>
</feature>
<keyword evidence="1" id="KW-1133">Transmembrane helix</keyword>
<reference evidence="2 3" key="1">
    <citation type="submission" date="2020-02" db="EMBL/GenBank/DDBJ databases">
        <title>Draft genome sequence of two Spirosoma agri KCTC 52727 and Spirosoma terrae KCTC 52035.</title>
        <authorList>
            <person name="Rojas J."/>
            <person name="Ambika Manirajan B."/>
            <person name="Ratering S."/>
            <person name="Suarez C."/>
            <person name="Schnell S."/>
        </authorList>
    </citation>
    <scope>NUCLEOTIDE SEQUENCE [LARGE SCALE GENOMIC DNA]</scope>
    <source>
        <strain evidence="2 3">KCTC 52727</strain>
    </source>
</reference>
<sequence>MFCTKVKKGLVTVLMVLTWLIMFGTLIGAPSLKGKIAIVSTALLINGMLAIYYSCLNRRPANLKEWFRM</sequence>
<evidence type="ECO:0000313" key="3">
    <source>
        <dbReference type="Proteomes" id="UP000477386"/>
    </source>
</evidence>
<dbReference type="Proteomes" id="UP000477386">
    <property type="component" value="Unassembled WGS sequence"/>
</dbReference>
<comment type="caution">
    <text evidence="2">The sequence shown here is derived from an EMBL/GenBank/DDBJ whole genome shotgun (WGS) entry which is preliminary data.</text>
</comment>
<evidence type="ECO:0000256" key="1">
    <source>
        <dbReference type="SAM" id="Phobius"/>
    </source>
</evidence>
<protein>
    <submittedName>
        <fullName evidence="2">Uncharacterized protein</fullName>
    </submittedName>
</protein>
<accession>A0A6M0ID45</accession>